<name>Q80BL4_SHV2C</name>
<reference evidence="1 2" key="1">
    <citation type="journal article" date="2003" name="Virology">
        <title>The genome of herpesvirus saimiri C488 which is capable of transforming human T cells.</title>
        <authorList>
            <person name="Ensser A."/>
            <person name="Thurau M."/>
            <person name="Wittmann S."/>
            <person name="Fickenscher H."/>
        </authorList>
    </citation>
    <scope>NUCLEOTIDE SEQUENCE [LARGE SCALE GENOMIC DNA]</scope>
    <source>
        <strain evidence="1">C488</strain>
    </source>
</reference>
<dbReference type="Proteomes" id="UP000168086">
    <property type="component" value="Genome"/>
</dbReference>
<evidence type="ECO:0008006" key="3">
    <source>
        <dbReference type="Google" id="ProtNLM"/>
    </source>
</evidence>
<dbReference type="Pfam" id="PF03117">
    <property type="entry name" value="Herpes_UL49_1"/>
    <property type="match status" value="1"/>
</dbReference>
<proteinExistence type="predicted"/>
<protein>
    <recommendedName>
        <fullName evidence="3">Protein UL49</fullName>
    </recommendedName>
</protein>
<evidence type="ECO:0000313" key="2">
    <source>
        <dbReference type="Proteomes" id="UP000168086"/>
    </source>
</evidence>
<organism evidence="1 2">
    <name type="scientific">Saimiriine herpesvirus 2 (strain 488)</name>
    <name type="common">SaHV-2</name>
    <name type="synonym">Herpesvirus saimiri</name>
    <dbReference type="NCBI Taxonomy" id="10384"/>
    <lineage>
        <taxon>Viruses</taxon>
        <taxon>Duplodnaviria</taxon>
        <taxon>Heunggongvirae</taxon>
        <taxon>Peploviricota</taxon>
        <taxon>Herviviricetes</taxon>
        <taxon>Herpesvirales</taxon>
        <taxon>Orthoherpesviridae</taxon>
        <taxon>Gammaherpesvirinae</taxon>
        <taxon>Rhadinovirus</taxon>
        <taxon>Rhadinovirus saimiriinegamma2</taxon>
        <taxon>Saimiriine herpesvirus 2</taxon>
    </lineage>
</organism>
<dbReference type="GO" id="GO:0019033">
    <property type="term" value="C:viral tegument"/>
    <property type="evidence" value="ECO:0007669"/>
    <property type="project" value="InterPro"/>
</dbReference>
<sequence>MDTIQEKYMDNYLKFSCCDCDNFKVERTLNSLLQPLQIDSSDFIKFVTYGGRWINEHCLPSWPYFLDRCSTISEFLSFWCGIVWDTRRTQVHKSKLIKLTQCLFRAYIVVVWVVFPKCRSDFKPKKFLENVWYKYINMPFYKAIVSFMLNLNISIKHPLIQFQSCLPWDLSILRRKNKLFCSTLMPLSVPAPSHRRENENLFVHSDFDEQSHEFALMAALKQQGAMVPCGNPLDAMIKVLCFNSMIQNKYAIIPMDNIEKTENFDLVLKILGYNILSSVFGLPIICKKIKDKIIKNTYSQHIIVCIECGHCLNFGRGKSKNLNFPPTHVFYCRDQKIKQFTICGTSGRIYCSYCGCSQFRKFPMVEANIIRAVIANNAACMAQCASQQFDVVVPCLGMCGSCIFKRVTVQSLLYLTSKIESLCCVKCSSVIYNYV</sequence>
<accession>Q80BL4</accession>
<dbReference type="GO" id="GO:0016032">
    <property type="term" value="P:viral process"/>
    <property type="evidence" value="ECO:0007669"/>
    <property type="project" value="InterPro"/>
</dbReference>
<dbReference type="InterPro" id="IPR004339">
    <property type="entry name" value="UL49"/>
</dbReference>
<evidence type="ECO:0000313" key="1">
    <source>
        <dbReference type="EMBL" id="CAC84363.1"/>
    </source>
</evidence>
<dbReference type="EMBL" id="AJ410493">
    <property type="protein sequence ID" value="CAC84363.1"/>
    <property type="molecule type" value="Genomic_DNA"/>
</dbReference>
<organismHost>
    <name type="scientific">Saimiri sciureus</name>
    <name type="common">Common squirrel monkey</name>
    <dbReference type="NCBI Taxonomy" id="9521"/>
</organismHost>